<feature type="chain" id="PRO_5042270132" evidence="1">
    <location>
        <begin position="32"/>
        <end position="178"/>
    </location>
</feature>
<sequence length="178" mass="20670">MKEEITDHMNGMKMLLFLVTVAFVDLYIVCGQECNSIYDVLPDVERRSRNYKVAQDEPFVTDAHLVYKWYDLGNMNMPNNDTNIFEERERERERERENLTVISEYFMPLDFDLKSQGVNVTNRRLKSNQEPRLVDTPLRLYADVTATRVKRSINACVINKPIGNKIIGQPTASLAVYA</sequence>
<name>A0AAE0S2E2_9BIVA</name>
<organism evidence="2 3">
    <name type="scientific">Potamilus streckersoni</name>
    <dbReference type="NCBI Taxonomy" id="2493646"/>
    <lineage>
        <taxon>Eukaryota</taxon>
        <taxon>Metazoa</taxon>
        <taxon>Spiralia</taxon>
        <taxon>Lophotrochozoa</taxon>
        <taxon>Mollusca</taxon>
        <taxon>Bivalvia</taxon>
        <taxon>Autobranchia</taxon>
        <taxon>Heteroconchia</taxon>
        <taxon>Palaeoheterodonta</taxon>
        <taxon>Unionida</taxon>
        <taxon>Unionoidea</taxon>
        <taxon>Unionidae</taxon>
        <taxon>Ambleminae</taxon>
        <taxon>Lampsilini</taxon>
        <taxon>Potamilus</taxon>
    </lineage>
</organism>
<feature type="signal peptide" evidence="1">
    <location>
        <begin position="1"/>
        <end position="31"/>
    </location>
</feature>
<dbReference type="EMBL" id="JAEAOA010000320">
    <property type="protein sequence ID" value="KAK3584037.1"/>
    <property type="molecule type" value="Genomic_DNA"/>
</dbReference>
<evidence type="ECO:0000313" key="2">
    <source>
        <dbReference type="EMBL" id="KAK3584037.1"/>
    </source>
</evidence>
<proteinExistence type="predicted"/>
<feature type="non-terminal residue" evidence="2">
    <location>
        <position position="1"/>
    </location>
</feature>
<protein>
    <submittedName>
        <fullName evidence="2">Uncharacterized protein</fullName>
    </submittedName>
</protein>
<reference evidence="2" key="1">
    <citation type="journal article" date="2021" name="Genome Biol. Evol.">
        <title>A High-Quality Reference Genome for a Parasitic Bivalve with Doubly Uniparental Inheritance (Bivalvia: Unionida).</title>
        <authorList>
            <person name="Smith C.H."/>
        </authorList>
    </citation>
    <scope>NUCLEOTIDE SEQUENCE</scope>
    <source>
        <strain evidence="2">CHS0354</strain>
    </source>
</reference>
<dbReference type="Proteomes" id="UP001195483">
    <property type="component" value="Unassembled WGS sequence"/>
</dbReference>
<gene>
    <name evidence="2" type="ORF">CHS0354_004237</name>
</gene>
<keyword evidence="1" id="KW-0732">Signal</keyword>
<comment type="caution">
    <text evidence="2">The sequence shown here is derived from an EMBL/GenBank/DDBJ whole genome shotgun (WGS) entry which is preliminary data.</text>
</comment>
<keyword evidence="3" id="KW-1185">Reference proteome</keyword>
<accession>A0AAE0S2E2</accession>
<evidence type="ECO:0000313" key="3">
    <source>
        <dbReference type="Proteomes" id="UP001195483"/>
    </source>
</evidence>
<dbReference type="AlphaFoldDB" id="A0AAE0S2E2"/>
<reference evidence="2" key="3">
    <citation type="submission" date="2023-05" db="EMBL/GenBank/DDBJ databases">
        <authorList>
            <person name="Smith C.H."/>
        </authorList>
    </citation>
    <scope>NUCLEOTIDE SEQUENCE</scope>
    <source>
        <strain evidence="2">CHS0354</strain>
        <tissue evidence="2">Mantle</tissue>
    </source>
</reference>
<evidence type="ECO:0000256" key="1">
    <source>
        <dbReference type="SAM" id="SignalP"/>
    </source>
</evidence>
<reference evidence="2" key="2">
    <citation type="journal article" date="2021" name="Genome Biol. Evol.">
        <title>Developing a high-quality reference genome for a parasitic bivalve with doubly uniparental inheritance (Bivalvia: Unionida).</title>
        <authorList>
            <person name="Smith C.H."/>
        </authorList>
    </citation>
    <scope>NUCLEOTIDE SEQUENCE</scope>
    <source>
        <strain evidence="2">CHS0354</strain>
        <tissue evidence="2">Mantle</tissue>
    </source>
</reference>